<dbReference type="InterPro" id="IPR001130">
    <property type="entry name" value="TatD-like"/>
</dbReference>
<feature type="binding site" evidence="4">
    <location>
        <position position="87"/>
    </location>
    <ligand>
        <name>a divalent metal cation</name>
        <dbReference type="ChEBI" id="CHEBI:60240"/>
        <label>1</label>
    </ligand>
</feature>
<dbReference type="GeneID" id="93847240"/>
<dbReference type="InterPro" id="IPR032466">
    <property type="entry name" value="Metal_Hydrolase"/>
</dbReference>
<dbReference type="PANTHER" id="PTHR46317:SF1">
    <property type="entry name" value="HYDROLASE, TATD FAMILY"/>
    <property type="match status" value="1"/>
</dbReference>
<dbReference type="Gene3D" id="3.20.20.140">
    <property type="entry name" value="Metal-dependent hydrolases"/>
    <property type="match status" value="1"/>
</dbReference>
<dbReference type="EMBL" id="CAMTCP010000229">
    <property type="protein sequence ID" value="CAI3602635.1"/>
    <property type="molecule type" value="Genomic_DNA"/>
</dbReference>
<dbReference type="GO" id="GO:0016788">
    <property type="term" value="F:hydrolase activity, acting on ester bonds"/>
    <property type="evidence" value="ECO:0007669"/>
    <property type="project" value="InterPro"/>
</dbReference>
<evidence type="ECO:0000256" key="1">
    <source>
        <dbReference type="ARBA" id="ARBA00009275"/>
    </source>
</evidence>
<protein>
    <submittedName>
        <fullName evidence="5">TatD DNase family protein</fullName>
        <ecNumber evidence="5">3.1.21.-</ecNumber>
    </submittedName>
</protein>
<feature type="binding site" evidence="4">
    <location>
        <position position="8"/>
    </location>
    <ligand>
        <name>a divalent metal cation</name>
        <dbReference type="ChEBI" id="CHEBI:60240"/>
        <label>1</label>
    </ligand>
</feature>
<dbReference type="Pfam" id="PF01026">
    <property type="entry name" value="TatD_DNase"/>
    <property type="match status" value="1"/>
</dbReference>
<gene>
    <name evidence="5" type="ORF">CNEO2_320013</name>
</gene>
<reference evidence="5" key="1">
    <citation type="submission" date="2022-10" db="EMBL/GenBank/DDBJ databases">
        <authorList>
            <person name="Aires J."/>
            <person name="Mesa V."/>
        </authorList>
    </citation>
    <scope>NUCLEOTIDE SEQUENCE</scope>
    <source>
        <strain evidence="5">Clostridium neonatale JD116</strain>
    </source>
</reference>
<evidence type="ECO:0000256" key="4">
    <source>
        <dbReference type="PIRSR" id="PIRSR005902-1"/>
    </source>
</evidence>
<accession>A0AAD2DDD4</accession>
<feature type="binding site" evidence="4">
    <location>
        <position position="10"/>
    </location>
    <ligand>
        <name>a divalent metal cation</name>
        <dbReference type="ChEBI" id="CHEBI:60240"/>
        <label>1</label>
    </ligand>
</feature>
<keyword evidence="3 5" id="KW-0378">Hydrolase</keyword>
<keyword evidence="2 4" id="KW-0479">Metal-binding</keyword>
<dbReference type="EC" id="3.1.21.-" evidence="5"/>
<dbReference type="SUPFAM" id="SSF51556">
    <property type="entry name" value="Metallo-dependent hydrolases"/>
    <property type="match status" value="1"/>
</dbReference>
<feature type="binding site" evidence="4">
    <location>
        <position position="125"/>
    </location>
    <ligand>
        <name>a divalent metal cation</name>
        <dbReference type="ChEBI" id="CHEBI:60240"/>
        <label>2</label>
    </ligand>
</feature>
<sequence>MIKLIDFHCHPDLYNDNFNLLKKAKYNNFSVIAMTNLPQLYKRYEDLFGGEESMIISLGYHPQLVVDYPNEMEKFLKYIKRAKFIGEVGLDKTIKDEIHINKQKEIFKRIIFECNKLGEKIISIHSRKADDIIFDFLKKSSCIYILHWYTGSKKRLLDAMAGNDNLYISINSDMISTIQGKKIVKDVPLSKIVLETDAPFTESTKNMYPESILHDIAIEIAKVRECDLIEILKNIEYNSNRILSI</sequence>
<dbReference type="RefSeq" id="WP_006270449.1">
    <property type="nucleotide sequence ID" value="NZ_CAMRXC010000250.1"/>
</dbReference>
<name>A0AAD2DDD4_9CLOT</name>
<dbReference type="AlphaFoldDB" id="A0AAD2DDD4"/>
<feature type="binding site" evidence="4">
    <location>
        <position position="197"/>
    </location>
    <ligand>
        <name>a divalent metal cation</name>
        <dbReference type="ChEBI" id="CHEBI:60240"/>
        <label>1</label>
    </ligand>
</feature>
<comment type="similarity">
    <text evidence="1">Belongs to the metallo-dependent hydrolases superfamily. TatD-type hydrolase family.</text>
</comment>
<evidence type="ECO:0000256" key="2">
    <source>
        <dbReference type="ARBA" id="ARBA00022723"/>
    </source>
</evidence>
<dbReference type="Proteomes" id="UP001189143">
    <property type="component" value="Unassembled WGS sequence"/>
</dbReference>
<dbReference type="GO" id="GO:0046872">
    <property type="term" value="F:metal ion binding"/>
    <property type="evidence" value="ECO:0007669"/>
    <property type="project" value="UniProtKB-KW"/>
</dbReference>
<evidence type="ECO:0000256" key="3">
    <source>
        <dbReference type="ARBA" id="ARBA00022801"/>
    </source>
</evidence>
<evidence type="ECO:0000313" key="5">
    <source>
        <dbReference type="EMBL" id="CAI3602635.1"/>
    </source>
</evidence>
<dbReference type="PIRSF" id="PIRSF005902">
    <property type="entry name" value="DNase_TatD"/>
    <property type="match status" value="1"/>
</dbReference>
<organism evidence="5 6">
    <name type="scientific">Clostridium neonatale</name>
    <dbReference type="NCBI Taxonomy" id="137838"/>
    <lineage>
        <taxon>Bacteria</taxon>
        <taxon>Bacillati</taxon>
        <taxon>Bacillota</taxon>
        <taxon>Clostridia</taxon>
        <taxon>Eubacteriales</taxon>
        <taxon>Clostridiaceae</taxon>
        <taxon>Clostridium</taxon>
    </lineage>
</organism>
<feature type="binding site" evidence="4">
    <location>
        <position position="147"/>
    </location>
    <ligand>
        <name>a divalent metal cation</name>
        <dbReference type="ChEBI" id="CHEBI:60240"/>
        <label>2</label>
    </ligand>
</feature>
<evidence type="ECO:0000313" key="6">
    <source>
        <dbReference type="Proteomes" id="UP001189143"/>
    </source>
</evidence>
<dbReference type="PANTHER" id="PTHR46317">
    <property type="entry name" value="HYDROLASE OF PHP SUPERFAMILY-RELATED PROTEIN"/>
    <property type="match status" value="1"/>
</dbReference>
<comment type="caution">
    <text evidence="5">The sequence shown here is derived from an EMBL/GenBank/DDBJ whole genome shotgun (WGS) entry which is preliminary data.</text>
</comment>
<proteinExistence type="inferred from homology"/>